<name>A0AAD5XS61_9FUNG</name>
<dbReference type="EMBL" id="JADGJQ010000030">
    <property type="protein sequence ID" value="KAJ3177918.1"/>
    <property type="molecule type" value="Genomic_DNA"/>
</dbReference>
<dbReference type="SUPFAM" id="SSF49265">
    <property type="entry name" value="Fibronectin type III"/>
    <property type="match status" value="1"/>
</dbReference>
<evidence type="ECO:0000313" key="4">
    <source>
        <dbReference type="Proteomes" id="UP001212152"/>
    </source>
</evidence>
<sequence length="2824" mass="298036">MVLNKRDSRLANAWFVTGALLRDRIYTYIDIYGVPAQLRAFALALAVVDQGGSPILPASTYVPWVASNDYYLAIAKTTPSTSDRIQHFTVASDSFKCSSNGEALNSTDAYYSSCVLQNLSIDFWNGTFSPSSRPSLFTSSETYYLYIKIGSPRSLSLVSEWFPILPAITWVALPGNFSITMTNGTGDLLPYSKYVLTVGSGVQFKISPSDASAQNISATIDCNNAVIEANRTYLLPSTAWNTKTGLLNMTVPQNSANMMCTLSVSLINQNGGTTINTTNFAVVTLPPATVADQPLQITSSILTGFQSTPSSLACASGLVSYSYDVQLNCINCFSVAITATITAVNVVGLPAIDTVTVPYSGAPTVISALLFSASKVPYAGKLWYCDVTTALFNATISSATAPWTGTANVVLGISVGSYPLSAGTLTTLHDVSALLYDPNGLQASIFPGTPPSTAFRATKLQFRGAVFHGESYRLQLSAISASGLSSSSSAFVYLDTTAPVIGSAHFTAMVVNEAAQQAQVAIAGLFDPESGIKEVWWRVGGDVASTQARDFGNGSSWKNVTNLAMSTTVANLPASDQTIAIDLSGARASNWTTLYVTVAVINHAWTTLNDSLSVTYQDLIPLSLDPFTASTSITGIDVAGASGSQNLTGEQTIEVHWLASNVVAGIAFATAQLSFYNRTIVTSPYYADSTVRSIDIPFGGPIPADIQMTVCVNATSNSMPPTVHYDCKFFARPPAIVFDAPCVQTGLIYHLQSDASAVATIFSNWTSCSLPGINTVTYWLASDTDFTPVVSGSVAASDLGVPISIDGSWIADHYKFCFMALASSTTVGQNFCTAPQAVDLSPPLPLGQIFDAYSGGGLVPNAMAVRYSSNTASYLVRWDDWVDPDSGISSFSLSLMLDGDQPRTITQVSLTGDKRAYLFEQLSLNVSSKYFATLSATNNGNLTSQIVQSPGVEIVQIGTSGSPEISVDNGIDILQNGVSAKLFIPSSSAFVQLSWHGFLADSVLVPCYRVDLLSNSSSTALPITNFTTQNDIQLQVPGRDDTYILSVTLQASDGTSQRIVADKAIWVSKLRVNPPSKLSCDVDFTKYSPENHTLPFTATLTPAVDVQGLLVNQTIGFRHAGMDGESSSVLTLGSNDTAKSDRVVYIWGVPSIRDDYQIECVWEGTDVTGQVTVMSYAGVRIGNSSAIPVVFALPSWTKVAEPSSGTDLAFFDEVAVTPNSTFMVGLQSFSPILIDGAQAASLSYCVYYFGDASTASAASSSGTATANSSITALPSDTSNGTTIPTSGTATSTSVTETFTSTSIPVLTSNSSTPPTASSNSTSTSGAAAAAAVVYIVPWTPVDVFASQPLVVYKIRVGSTLVPITVFEPVQFTVNGGFPSDLSMVYICASSTSFATNVTQSACSNGITWDSVLATPGTVSINDAQSTASTLYLTATDSISVAWQGFLKTNWQFTNDSGIQSYQWAVGSFAGADDYVPFSSVPGTELEATADVHLTDGNSLYATVIALDYAGRSVRATSPLVIVDSSPPVSFLALPVLARPNLDGTTFVRIDFPPWQDPESGLSSVVWTVESAYGAADILPISPVTYSNMAYANLPLLPGFTYLARMIATNRASLSQEIVYSFTTGASVHMVYFVDGSNPKHSKRFDSNPQNYTTSWNITGSIHAFVVGVGTSPRQDDIWSFRQMDPSVQTLTVPLKVSDGVKVYATIFVQDSGGNFLTFVTAGMICDASPPTRGWVTVGPAMVHQMTVPNQAAISASWIGFSDPESDIARYEYCIDLDDDLSSPRCAITNSWVNAWTQLQIVGAPIAGGALLPIDTQCFIKVRATNHAGGSVLAVSPPFTVDPAAPQGGQISIAFPSAEIIGASSIAPLAKDGTQLYLDSSCVNVSWSFTSGNIENYRVALFQAPGAAITRFSSVGAQTSFTFVNLKMQTQGPGQNYFAVVQAWTAAGVYSEITRPFRVIADPPGNGKIDILSVTSTAITFFVSGFLDLNALLVTYEFSLGSAPYAADQTQLTLADCWLAPCTYTLAASLDSSTIYYLTARAVNEAGLFSAPATASVSLPTQMSTGSSLTLNTFLWNVTMTSPIVNTDWPNATLTGANLSMFLTSETAPTSVVCMWPGLNHTGTLAAAGNEDSPLITCGAPLELFSDGGFLTLAVTIDGSRSNSVKVLRRELRTDWASSIPQCGLAATNGSKYRLSTSAIVVRWATTVSTISYFQIKRGNDRLPQIWPSSARSATVLTASAMSATETFSVCAYFSDRSSNCVAAPSIVVDFIPTAINSTVSTDHDGPLSTTVRITTAPNLLPLGTSQYLGPTAIDITWQNSFIADGAKVIANYLLMLGTSPMSALNGVMVQTTQTTATLTAALVAGVPYFATVLAVDETGLYTVNYSSPFVVEISAVDAGTVHIGKSFYTPPVAYQTSSSAIDFYLRGWSDHISGVSEFFYRVCTAASCNPSIGASIGLSVDNTVTATLSPGSVFWVSVQATNGAGRTSDWVNSSAVVVDAQPPVISSIQFTGASGGFAAAPVAGLGLVWNASTFLAPIREFTIQVGTTSGGGQLLPPTNVGSQTSFSLGTLALTHNITVYATVFAVSQNGLTAVKVSEGLRTDFTEPRVNGPVIVLSGGRYINALGSLTVTADWTSVFSDEESPIVDYQWAIGTAGAPTQYSKAFVDAKAATTLSYDCEPTDNSDFVVTVTATNVAGLSATATSMLVMKASKHPPAFTIAALNEGTVRLNETWFIPSSIGRFSLDGLADPDIGLTGVEVQLLDVATNSSIRDWFSIGIPVAISLDVDDGWLFKRLQLNARASNNLNLTTIATSLPFVMNSTDAI</sequence>
<dbReference type="PROSITE" id="PS50853">
    <property type="entry name" value="FN3"/>
    <property type="match status" value="1"/>
</dbReference>
<comment type="caution">
    <text evidence="3">The sequence shown here is derived from an EMBL/GenBank/DDBJ whole genome shotgun (WGS) entry which is preliminary data.</text>
</comment>
<feature type="compositionally biased region" description="Low complexity" evidence="1">
    <location>
        <begin position="1281"/>
        <end position="1295"/>
    </location>
</feature>
<dbReference type="PANTHER" id="PTHR16897">
    <property type="entry name" value="OS10G0105400 PROTEIN"/>
    <property type="match status" value="1"/>
</dbReference>
<dbReference type="InterPro" id="IPR003961">
    <property type="entry name" value="FN3_dom"/>
</dbReference>
<gene>
    <name evidence="3" type="ORF">HDU87_004200</name>
</gene>
<evidence type="ECO:0000256" key="1">
    <source>
        <dbReference type="SAM" id="MobiDB-lite"/>
    </source>
</evidence>
<proteinExistence type="predicted"/>
<evidence type="ECO:0000313" key="3">
    <source>
        <dbReference type="EMBL" id="KAJ3177918.1"/>
    </source>
</evidence>
<accession>A0AAD5XS61</accession>
<dbReference type="InterPro" id="IPR036116">
    <property type="entry name" value="FN3_sf"/>
</dbReference>
<protein>
    <recommendedName>
        <fullName evidence="2">Fibronectin type-III domain-containing protein</fullName>
    </recommendedName>
</protein>
<feature type="domain" description="Fibronectin type-III" evidence="2">
    <location>
        <begin position="1962"/>
        <end position="2063"/>
    </location>
</feature>
<reference evidence="3" key="1">
    <citation type="submission" date="2020-05" db="EMBL/GenBank/DDBJ databases">
        <title>Phylogenomic resolution of chytrid fungi.</title>
        <authorList>
            <person name="Stajich J.E."/>
            <person name="Amses K."/>
            <person name="Simmons R."/>
            <person name="Seto K."/>
            <person name="Myers J."/>
            <person name="Bonds A."/>
            <person name="Quandt C.A."/>
            <person name="Barry K."/>
            <person name="Liu P."/>
            <person name="Grigoriev I."/>
            <person name="Longcore J.E."/>
            <person name="James T.Y."/>
        </authorList>
    </citation>
    <scope>NUCLEOTIDE SEQUENCE</scope>
    <source>
        <strain evidence="3">JEL0379</strain>
    </source>
</reference>
<evidence type="ECO:0000259" key="2">
    <source>
        <dbReference type="PROSITE" id="PS50853"/>
    </source>
</evidence>
<dbReference type="PANTHER" id="PTHR16897:SF2">
    <property type="entry name" value="OS03G0226600 PROTEIN"/>
    <property type="match status" value="1"/>
</dbReference>
<feature type="region of interest" description="Disordered" evidence="1">
    <location>
        <begin position="1268"/>
        <end position="1295"/>
    </location>
</feature>
<dbReference type="Proteomes" id="UP001212152">
    <property type="component" value="Unassembled WGS sequence"/>
</dbReference>
<organism evidence="3 4">
    <name type="scientific">Geranomyces variabilis</name>
    <dbReference type="NCBI Taxonomy" id="109894"/>
    <lineage>
        <taxon>Eukaryota</taxon>
        <taxon>Fungi</taxon>
        <taxon>Fungi incertae sedis</taxon>
        <taxon>Chytridiomycota</taxon>
        <taxon>Chytridiomycota incertae sedis</taxon>
        <taxon>Chytridiomycetes</taxon>
        <taxon>Spizellomycetales</taxon>
        <taxon>Powellomycetaceae</taxon>
        <taxon>Geranomyces</taxon>
    </lineage>
</organism>
<keyword evidence="4" id="KW-1185">Reference proteome</keyword>